<evidence type="ECO:0000313" key="2">
    <source>
        <dbReference type="EMBL" id="JAH23853.1"/>
    </source>
</evidence>
<reference evidence="2" key="2">
    <citation type="journal article" date="2015" name="Fish Shellfish Immunol.">
        <title>Early steps in the European eel (Anguilla anguilla)-Vibrio vulnificus interaction in the gills: Role of the RtxA13 toxin.</title>
        <authorList>
            <person name="Callol A."/>
            <person name="Pajuelo D."/>
            <person name="Ebbesson L."/>
            <person name="Teles M."/>
            <person name="MacKenzie S."/>
            <person name="Amaro C."/>
        </authorList>
    </citation>
    <scope>NUCLEOTIDE SEQUENCE</scope>
</reference>
<accession>A0A0E9R697</accession>
<reference evidence="2" key="1">
    <citation type="submission" date="2014-11" db="EMBL/GenBank/DDBJ databases">
        <authorList>
            <person name="Amaro Gonzalez C."/>
        </authorList>
    </citation>
    <scope>NUCLEOTIDE SEQUENCE</scope>
</reference>
<name>A0A0E9R697_ANGAN</name>
<dbReference type="EMBL" id="GBXM01084724">
    <property type="protein sequence ID" value="JAH23853.1"/>
    <property type="molecule type" value="Transcribed_RNA"/>
</dbReference>
<dbReference type="AlphaFoldDB" id="A0A0E9R697"/>
<protein>
    <submittedName>
        <fullName evidence="2">Uncharacterized protein</fullName>
    </submittedName>
</protein>
<sequence>MSSRLPCPPGITDAGQRQRRSLVSAPAPQPASDL</sequence>
<organism evidence="2">
    <name type="scientific">Anguilla anguilla</name>
    <name type="common">European freshwater eel</name>
    <name type="synonym">Muraena anguilla</name>
    <dbReference type="NCBI Taxonomy" id="7936"/>
    <lineage>
        <taxon>Eukaryota</taxon>
        <taxon>Metazoa</taxon>
        <taxon>Chordata</taxon>
        <taxon>Craniata</taxon>
        <taxon>Vertebrata</taxon>
        <taxon>Euteleostomi</taxon>
        <taxon>Actinopterygii</taxon>
        <taxon>Neopterygii</taxon>
        <taxon>Teleostei</taxon>
        <taxon>Anguilliformes</taxon>
        <taxon>Anguillidae</taxon>
        <taxon>Anguilla</taxon>
    </lineage>
</organism>
<evidence type="ECO:0000256" key="1">
    <source>
        <dbReference type="SAM" id="MobiDB-lite"/>
    </source>
</evidence>
<proteinExistence type="predicted"/>
<feature type="region of interest" description="Disordered" evidence="1">
    <location>
        <begin position="1"/>
        <end position="34"/>
    </location>
</feature>